<dbReference type="FunFam" id="1.10.150.780:FF:000001">
    <property type="entry name" value="Vacuolar protein sorting-associated protein 16 homolog"/>
    <property type="match status" value="1"/>
</dbReference>
<dbReference type="PIRSF" id="PIRSF007949">
    <property type="entry name" value="VPS16"/>
    <property type="match status" value="1"/>
</dbReference>
<accession>A0A1Y2G5T2</accession>
<feature type="domain" description="Vps16 C-terminal" evidence="3">
    <location>
        <begin position="528"/>
        <end position="804"/>
    </location>
</feature>
<protein>
    <recommendedName>
        <fullName evidence="2">Probable vacuolar protein sorting-associated protein 16 homolog</fullName>
    </recommendedName>
</protein>
<dbReference type="InterPro" id="IPR006926">
    <property type="entry name" value="Vps16_N"/>
</dbReference>
<dbReference type="GO" id="GO:0016197">
    <property type="term" value="P:endosomal transport"/>
    <property type="evidence" value="ECO:0007669"/>
    <property type="project" value="TreeGrafter"/>
</dbReference>
<sequence>MAQAPASASWEPLGETFYRKQDIYSMQWSISDLSDFIVAGAPWGGPLAMIRDDRKPVLLGRHAIGKPKISVYSSAGGLLQTISWDPPTRIVSLGWTHSESLVVLTQDGTYRLYSLSTGSAPPSYTQHSLGPDAQEAGVIEAKIYEEGMVALLGNLSFVEVKGWQKSSGEGGVGGKVTLLASAGLNEPPSCWCVIPPELSHTRGVEVLIGSGATVLRLDEIDVQDQRITRGPFLSITPSPNGRFLSLLSHPSGSSPQLWVTSADFTRSLSEFDLGGEGEVGAPGQVVWCGNNTVVVAWERTVVMVGPFGETLKYFYSDPVFLVGETDGTRIISNEACEFLQIVPQSSQDVFRPGSASPSAILFEAAELFEKRSPKADEYIRNIKTELVAAVDTCIDAAGRELEVVWQKKLLRAATFGKTFLDLYNPNDFVRMTQTLRVLNAARFYEIGIPLTYDQYQAHPPSHLIARLTSRSQHLLSLRISSFLSLSPAPVLKHWAQSRITTLTSTSTPSEEDSMCLSIVEKLKDQVDVSCADVAQTAWSVGQTGLATKLLDHEVRGEKQVPLLLSMKEDEVALRKAIESGDPNLVYTVLLHLKRSHALGDFFRYVDNKPDASSLLQVYAKENDVEMLRDFYYQDDRRKETACLALEESLGVEDVAERVAKVKAAAKSFGEDKDCSFEAKMIEDQLRLLTFQQSLEQEASGKTFIGLSVNDTIRACILAGLSKKADKVKSDFKVPDKRFWYIKLKSLITLRDWEGLEAFARSKKSPIGYEPWVEHLVSTGNHRQAVGFIARCETRNRVELYVRTGSGCWRGRSVLGRRRGGSCCDDLKSRAPNAIIAAQLDQLIGEMDQAGM</sequence>
<dbReference type="GO" id="GO:0003779">
    <property type="term" value="F:actin binding"/>
    <property type="evidence" value="ECO:0007669"/>
    <property type="project" value="TreeGrafter"/>
</dbReference>
<reference evidence="5 6" key="1">
    <citation type="submission" date="2016-07" db="EMBL/GenBank/DDBJ databases">
        <title>Pervasive Adenine N6-methylation of Active Genes in Fungi.</title>
        <authorList>
            <consortium name="DOE Joint Genome Institute"/>
            <person name="Mondo S.J."/>
            <person name="Dannebaum R.O."/>
            <person name="Kuo R.C."/>
            <person name="Labutti K."/>
            <person name="Haridas S."/>
            <person name="Kuo A."/>
            <person name="Salamov A."/>
            <person name="Ahrendt S.R."/>
            <person name="Lipzen A."/>
            <person name="Sullivan W."/>
            <person name="Andreopoulos W.B."/>
            <person name="Clum A."/>
            <person name="Lindquist E."/>
            <person name="Daum C."/>
            <person name="Ramamoorthy G.K."/>
            <person name="Gryganskyi A."/>
            <person name="Culley D."/>
            <person name="Magnuson J.K."/>
            <person name="James T.Y."/>
            <person name="O'Malley M.A."/>
            <person name="Stajich J.E."/>
            <person name="Spatafora J.W."/>
            <person name="Visel A."/>
            <person name="Grigoriev I.V."/>
        </authorList>
    </citation>
    <scope>NUCLEOTIDE SEQUENCE [LARGE SCALE GENOMIC DNA]</scope>
    <source>
        <strain evidence="5 6">62-1032</strain>
    </source>
</reference>
<dbReference type="Pfam" id="PF04841">
    <property type="entry name" value="Vps16_N"/>
    <property type="match status" value="1"/>
</dbReference>
<dbReference type="AlphaFoldDB" id="A0A1Y2G5T2"/>
<dbReference type="PANTHER" id="PTHR12811">
    <property type="entry name" value="VACUOLAR PROTEIN SORTING VPS16"/>
    <property type="match status" value="1"/>
</dbReference>
<dbReference type="EMBL" id="MCGR01000001">
    <property type="protein sequence ID" value="ORY92860.1"/>
    <property type="molecule type" value="Genomic_DNA"/>
</dbReference>
<dbReference type="FunCoup" id="A0A1Y2G5T2">
    <property type="interactions" value="760"/>
</dbReference>
<keyword evidence="2" id="KW-0653">Protein transport</keyword>
<gene>
    <name evidence="5" type="ORF">BCR35DRAFT_298444</name>
</gene>
<dbReference type="OrthoDB" id="1792at2759"/>
<dbReference type="STRING" id="106004.A0A1Y2G5T2"/>
<proteinExistence type="inferred from homology"/>
<keyword evidence="2" id="KW-0813">Transport</keyword>
<evidence type="ECO:0000259" key="3">
    <source>
        <dbReference type="Pfam" id="PF04840"/>
    </source>
</evidence>
<comment type="function">
    <text evidence="2">Essential for vacuolar protein sorting. Required for vacuole biogenesis, stability and to maintain vacuole morphology.</text>
</comment>
<evidence type="ECO:0000313" key="6">
    <source>
        <dbReference type="Proteomes" id="UP000193467"/>
    </source>
</evidence>
<dbReference type="GO" id="GO:0005768">
    <property type="term" value="C:endosome"/>
    <property type="evidence" value="ECO:0007669"/>
    <property type="project" value="TreeGrafter"/>
</dbReference>
<evidence type="ECO:0000256" key="1">
    <source>
        <dbReference type="ARBA" id="ARBA00009250"/>
    </source>
</evidence>
<evidence type="ECO:0000259" key="4">
    <source>
        <dbReference type="Pfam" id="PF04841"/>
    </source>
</evidence>
<dbReference type="InterPro" id="IPR016534">
    <property type="entry name" value="VPS16"/>
</dbReference>
<dbReference type="Proteomes" id="UP000193467">
    <property type="component" value="Unassembled WGS sequence"/>
</dbReference>
<keyword evidence="6" id="KW-1185">Reference proteome</keyword>
<dbReference type="GO" id="GO:0006886">
    <property type="term" value="P:intracellular protein transport"/>
    <property type="evidence" value="ECO:0007669"/>
    <property type="project" value="InterPro"/>
</dbReference>
<name>A0A1Y2G5T2_9BASI</name>
<evidence type="ECO:0000313" key="5">
    <source>
        <dbReference type="EMBL" id="ORY92860.1"/>
    </source>
</evidence>
<organism evidence="5 6">
    <name type="scientific">Leucosporidium creatinivorum</name>
    <dbReference type="NCBI Taxonomy" id="106004"/>
    <lineage>
        <taxon>Eukaryota</taxon>
        <taxon>Fungi</taxon>
        <taxon>Dikarya</taxon>
        <taxon>Basidiomycota</taxon>
        <taxon>Pucciniomycotina</taxon>
        <taxon>Microbotryomycetes</taxon>
        <taxon>Leucosporidiales</taxon>
        <taxon>Leucosporidium</taxon>
    </lineage>
</organism>
<comment type="caution">
    <text evidence="5">The sequence shown here is derived from an EMBL/GenBank/DDBJ whole genome shotgun (WGS) entry which is preliminary data.</text>
</comment>
<comment type="similarity">
    <text evidence="1 2">Belongs to the VPS16 family.</text>
</comment>
<dbReference type="Gene3D" id="1.10.150.780">
    <property type="entry name" value="Vps16, C-terminal region"/>
    <property type="match status" value="1"/>
</dbReference>
<dbReference type="GO" id="GO:0030897">
    <property type="term" value="C:HOPS complex"/>
    <property type="evidence" value="ECO:0007669"/>
    <property type="project" value="TreeGrafter"/>
</dbReference>
<dbReference type="GO" id="GO:0098588">
    <property type="term" value="C:bounding membrane of organelle"/>
    <property type="evidence" value="ECO:0007669"/>
    <property type="project" value="UniProtKB-ARBA"/>
</dbReference>
<dbReference type="InterPro" id="IPR038132">
    <property type="entry name" value="Vps16_C_sf"/>
</dbReference>
<dbReference type="SUPFAM" id="SSF82171">
    <property type="entry name" value="DPP6 N-terminal domain-like"/>
    <property type="match status" value="1"/>
</dbReference>
<dbReference type="PANTHER" id="PTHR12811:SF0">
    <property type="entry name" value="VACUOLAR PROTEIN SORTING-ASSOCIATED PROTEIN 16 HOMOLOG"/>
    <property type="match status" value="1"/>
</dbReference>
<dbReference type="Pfam" id="PF04840">
    <property type="entry name" value="Vps16_C"/>
    <property type="match status" value="1"/>
</dbReference>
<dbReference type="InterPro" id="IPR006925">
    <property type="entry name" value="Vps16_C"/>
</dbReference>
<dbReference type="InParanoid" id="A0A1Y2G5T2"/>
<evidence type="ECO:0000256" key="2">
    <source>
        <dbReference type="PIRNR" id="PIRNR007949"/>
    </source>
</evidence>
<dbReference type="GO" id="GO:0042144">
    <property type="term" value="P:vacuole fusion, non-autophagic"/>
    <property type="evidence" value="ECO:0007669"/>
    <property type="project" value="TreeGrafter"/>
</dbReference>
<feature type="domain" description="Vps16 N-terminal" evidence="4">
    <location>
        <begin position="7"/>
        <end position="430"/>
    </location>
</feature>